<dbReference type="InterPro" id="IPR042175">
    <property type="entry name" value="Cell/Rod_MreC_2"/>
</dbReference>
<organism evidence="7">
    <name type="scientific">hydrothermal vent metagenome</name>
    <dbReference type="NCBI Taxonomy" id="652676"/>
    <lineage>
        <taxon>unclassified sequences</taxon>
        <taxon>metagenomes</taxon>
        <taxon>ecological metagenomes</taxon>
    </lineage>
</organism>
<keyword evidence="3" id="KW-0133">Cell shape</keyword>
<evidence type="ECO:0000313" key="7">
    <source>
        <dbReference type="EMBL" id="SFV87285.1"/>
    </source>
</evidence>
<dbReference type="PIRSF" id="PIRSF038471">
    <property type="entry name" value="MreC"/>
    <property type="match status" value="1"/>
</dbReference>
<dbReference type="Gene3D" id="2.40.10.350">
    <property type="entry name" value="Rod shape-determining protein MreC, domain 2"/>
    <property type="match status" value="1"/>
</dbReference>
<dbReference type="PANTHER" id="PTHR34138:SF1">
    <property type="entry name" value="CELL SHAPE-DETERMINING PROTEIN MREC"/>
    <property type="match status" value="1"/>
</dbReference>
<keyword evidence="5" id="KW-0175">Coiled coil</keyword>
<accession>A0A1W1E012</accession>
<evidence type="ECO:0000256" key="5">
    <source>
        <dbReference type="SAM" id="Coils"/>
    </source>
</evidence>
<sequence length="270" mass="30386">MQFLKLFIPILISIFLIFSDYKFFYLDGVKQSIAKLISPVYLLVNLPSQLYIWINEQGSTKQYLLDQNKRLNAELTRLKVKLQDRNALLLDNQKLSSLLKSRYQLDQGTFVLARIGSISQSRLKKQIVVNKGSSDGIEVGKIVLGSDGVLGQVSQVTPIYSTILLITDPTQNIPVKNQRNGIRGIGKGFASHQGKLIVRFIKNGSDVKVGDVFLTSAIGSKFPAGYPVGRVTRIENRTNDPFLHIELMPTQAIQQLEFVLINKRPLHKYE</sequence>
<gene>
    <name evidence="7" type="ORF">MNB_SUP05-SYMBIONT-4-54</name>
</gene>
<dbReference type="Gene3D" id="2.40.10.340">
    <property type="entry name" value="Rod shape-determining protein MreC, domain 1"/>
    <property type="match status" value="1"/>
</dbReference>
<dbReference type="AlphaFoldDB" id="A0A1W1E012"/>
<evidence type="ECO:0000256" key="3">
    <source>
        <dbReference type="ARBA" id="ARBA00022960"/>
    </source>
</evidence>
<comment type="similarity">
    <text evidence="1">Belongs to the MreC family.</text>
</comment>
<evidence type="ECO:0000256" key="4">
    <source>
        <dbReference type="ARBA" id="ARBA00032089"/>
    </source>
</evidence>
<dbReference type="NCBIfam" id="TIGR00219">
    <property type="entry name" value="mreC"/>
    <property type="match status" value="1"/>
</dbReference>
<dbReference type="InterPro" id="IPR007221">
    <property type="entry name" value="MreC"/>
</dbReference>
<evidence type="ECO:0000259" key="6">
    <source>
        <dbReference type="Pfam" id="PF04085"/>
    </source>
</evidence>
<dbReference type="EMBL" id="FPHY01000180">
    <property type="protein sequence ID" value="SFV87285.1"/>
    <property type="molecule type" value="Genomic_DNA"/>
</dbReference>
<dbReference type="InterPro" id="IPR055342">
    <property type="entry name" value="MreC_beta-barrel_core"/>
</dbReference>
<dbReference type="GO" id="GO:0008360">
    <property type="term" value="P:regulation of cell shape"/>
    <property type="evidence" value="ECO:0007669"/>
    <property type="project" value="UniProtKB-KW"/>
</dbReference>
<dbReference type="InterPro" id="IPR042177">
    <property type="entry name" value="Cell/Rod_1"/>
</dbReference>
<dbReference type="GO" id="GO:0005886">
    <property type="term" value="C:plasma membrane"/>
    <property type="evidence" value="ECO:0007669"/>
    <property type="project" value="TreeGrafter"/>
</dbReference>
<name>A0A1W1E012_9ZZZZ</name>
<reference evidence="7" key="1">
    <citation type="submission" date="2016-10" db="EMBL/GenBank/DDBJ databases">
        <authorList>
            <person name="de Groot N.N."/>
        </authorList>
    </citation>
    <scope>NUCLEOTIDE SEQUENCE</scope>
</reference>
<evidence type="ECO:0000256" key="2">
    <source>
        <dbReference type="ARBA" id="ARBA00013855"/>
    </source>
</evidence>
<protein>
    <recommendedName>
        <fullName evidence="2">Cell shape-determining protein MreC</fullName>
    </recommendedName>
    <alternativeName>
        <fullName evidence="4">Cell shape protein MreC</fullName>
    </alternativeName>
</protein>
<feature type="domain" description="Rod shape-determining protein MreC beta-barrel core" evidence="6">
    <location>
        <begin position="119"/>
        <end position="261"/>
    </location>
</feature>
<dbReference type="Pfam" id="PF04085">
    <property type="entry name" value="MreC"/>
    <property type="match status" value="1"/>
</dbReference>
<proteinExistence type="inferred from homology"/>
<feature type="coiled-coil region" evidence="5">
    <location>
        <begin position="61"/>
        <end position="88"/>
    </location>
</feature>
<evidence type="ECO:0000256" key="1">
    <source>
        <dbReference type="ARBA" id="ARBA00009369"/>
    </source>
</evidence>
<dbReference type="PANTHER" id="PTHR34138">
    <property type="entry name" value="CELL SHAPE-DETERMINING PROTEIN MREC"/>
    <property type="match status" value="1"/>
</dbReference>